<dbReference type="InterPro" id="IPR023795">
    <property type="entry name" value="Serpin_CS"/>
</dbReference>
<dbReference type="InterPro" id="IPR023796">
    <property type="entry name" value="Serpin_dom"/>
</dbReference>
<evidence type="ECO:0000256" key="9">
    <source>
        <dbReference type="ARBA" id="ARBA00023180"/>
    </source>
</evidence>
<evidence type="ECO:0000256" key="17">
    <source>
        <dbReference type="SAM" id="SignalP"/>
    </source>
</evidence>
<dbReference type="AlphaFoldDB" id="A0A3P9I1G2"/>
<dbReference type="Gene3D" id="3.30.497.10">
    <property type="entry name" value="Antithrombin, subunit I, domain 2"/>
    <property type="match status" value="1"/>
</dbReference>
<organism evidence="19 20">
    <name type="scientific">Oryzias latipes</name>
    <name type="common">Japanese rice fish</name>
    <name type="synonym">Japanese killifish</name>
    <dbReference type="NCBI Taxonomy" id="8090"/>
    <lineage>
        <taxon>Eukaryota</taxon>
        <taxon>Metazoa</taxon>
        <taxon>Chordata</taxon>
        <taxon>Craniata</taxon>
        <taxon>Vertebrata</taxon>
        <taxon>Euteleostomi</taxon>
        <taxon>Actinopterygii</taxon>
        <taxon>Neopterygii</taxon>
        <taxon>Teleostei</taxon>
        <taxon>Neoteleostei</taxon>
        <taxon>Acanthomorphata</taxon>
        <taxon>Ovalentaria</taxon>
        <taxon>Atherinomorphae</taxon>
        <taxon>Beloniformes</taxon>
        <taxon>Adrianichthyidae</taxon>
        <taxon>Oryziinae</taxon>
        <taxon>Oryzias</taxon>
    </lineage>
</organism>
<feature type="domain" description="Serpin" evidence="18">
    <location>
        <begin position="93"/>
        <end position="458"/>
    </location>
</feature>
<reference evidence="19 20" key="2">
    <citation type="submission" date="2017-04" db="EMBL/GenBank/DDBJ databases">
        <title>CpG methylation of centromeres and impact of large insertions on vertebrate speciation.</title>
        <authorList>
            <person name="Ichikawa K."/>
            <person name="Yoshimura J."/>
            <person name="Morishita S."/>
        </authorList>
    </citation>
    <scope>NUCLEOTIDE SEQUENCE</scope>
    <source>
        <strain evidence="19 20">HSOK</strain>
    </source>
</reference>
<comment type="function">
    <text evidence="12">Is a ligand for the G-protein coupled receptor MAS1. Has vasodilator and antidiuretic effects. Has an antithrombotic effect that involves MAS1-mediated release of nitric oxide from platelets.</text>
</comment>
<evidence type="ECO:0000256" key="15">
    <source>
        <dbReference type="RuleBase" id="RU000411"/>
    </source>
</evidence>
<comment type="function">
    <text evidence="11">Stimulates aldosterone release.</text>
</comment>
<comment type="function">
    <text evidence="1">Essential component of the renin-angiotensin system (RAS), a potent regulator of blood pressure, body fluid and electrolyte homeostasis.</text>
</comment>
<dbReference type="GO" id="GO:0042310">
    <property type="term" value="P:vasoconstriction"/>
    <property type="evidence" value="ECO:0007669"/>
    <property type="project" value="UniProtKB-KW"/>
</dbReference>
<dbReference type="InterPro" id="IPR042185">
    <property type="entry name" value="Serpin_sf_2"/>
</dbReference>
<feature type="region of interest" description="Disordered" evidence="16">
    <location>
        <begin position="55"/>
        <end position="74"/>
    </location>
</feature>
<dbReference type="PROSITE" id="PS00284">
    <property type="entry name" value="SERPIN"/>
    <property type="match status" value="1"/>
</dbReference>
<evidence type="ECO:0000256" key="6">
    <source>
        <dbReference type="ARBA" id="ARBA00022729"/>
    </source>
</evidence>
<name>A0A3P9I1G2_ORYLA</name>
<evidence type="ECO:0000256" key="4">
    <source>
        <dbReference type="ARBA" id="ARBA00015105"/>
    </source>
</evidence>
<reference evidence="19" key="3">
    <citation type="submission" date="2025-08" db="UniProtKB">
        <authorList>
            <consortium name="Ensembl"/>
        </authorList>
    </citation>
    <scope>IDENTIFICATION</scope>
    <source>
        <strain evidence="19">HSOK</strain>
    </source>
</reference>
<dbReference type="InterPro" id="IPR036186">
    <property type="entry name" value="Serpin_sf"/>
</dbReference>
<dbReference type="InterPro" id="IPR000215">
    <property type="entry name" value="Serpin_fam"/>
</dbReference>
<evidence type="ECO:0000256" key="14">
    <source>
        <dbReference type="ARBA" id="ARBA00046068"/>
    </source>
</evidence>
<reference evidence="19" key="4">
    <citation type="submission" date="2025-09" db="UniProtKB">
        <authorList>
            <consortium name="Ensembl"/>
        </authorList>
    </citation>
    <scope>IDENTIFICATION</scope>
    <source>
        <strain evidence="19">HSOK</strain>
    </source>
</reference>
<keyword evidence="6 17" id="KW-0732">Signal</keyword>
<dbReference type="Ensembl" id="ENSORLT00015021197.1">
    <property type="protein sequence ID" value="ENSORLP00015013734.1"/>
    <property type="gene ID" value="ENSORLG00015014633.1"/>
</dbReference>
<evidence type="ECO:0000256" key="3">
    <source>
        <dbReference type="ARBA" id="ARBA00009500"/>
    </source>
</evidence>
<keyword evidence="5" id="KW-0964">Secreted</keyword>
<evidence type="ECO:0000256" key="1">
    <source>
        <dbReference type="ARBA" id="ARBA00002747"/>
    </source>
</evidence>
<evidence type="ECO:0000256" key="12">
    <source>
        <dbReference type="ARBA" id="ARBA00029391"/>
    </source>
</evidence>
<evidence type="ECO:0000313" key="19">
    <source>
        <dbReference type="Ensembl" id="ENSORLP00015013734.1"/>
    </source>
</evidence>
<dbReference type="Pfam" id="PF00079">
    <property type="entry name" value="Serpin"/>
    <property type="match status" value="1"/>
</dbReference>
<keyword evidence="9" id="KW-0325">Glycoprotein</keyword>
<evidence type="ECO:0000256" key="8">
    <source>
        <dbReference type="ARBA" id="ARBA00023157"/>
    </source>
</evidence>
<evidence type="ECO:0000259" key="18">
    <source>
        <dbReference type="SMART" id="SM00093"/>
    </source>
</evidence>
<dbReference type="PANTHER" id="PTHR11461">
    <property type="entry name" value="SERINE PROTEASE INHIBITOR, SERPIN"/>
    <property type="match status" value="1"/>
</dbReference>
<protein>
    <recommendedName>
        <fullName evidence="4">Angiotensinogen</fullName>
    </recommendedName>
    <alternativeName>
        <fullName evidence="13">Serpin A8</fullName>
    </alternativeName>
</protein>
<keyword evidence="7" id="KW-0838">Vasoactive</keyword>
<dbReference type="GO" id="GO:0003081">
    <property type="term" value="P:regulation of systemic arterial blood pressure by renin-angiotensin"/>
    <property type="evidence" value="ECO:0007669"/>
    <property type="project" value="InterPro"/>
</dbReference>
<evidence type="ECO:0000256" key="5">
    <source>
        <dbReference type="ARBA" id="ARBA00022525"/>
    </source>
</evidence>
<comment type="similarity">
    <text evidence="3 15">Belongs to the serpin family.</text>
</comment>
<dbReference type="GO" id="GO:0004867">
    <property type="term" value="F:serine-type endopeptidase inhibitor activity"/>
    <property type="evidence" value="ECO:0007669"/>
    <property type="project" value="InterPro"/>
</dbReference>
<dbReference type="InterPro" id="IPR000227">
    <property type="entry name" value="Angiotensinogen"/>
</dbReference>
<comment type="subcellular location">
    <subcellularLocation>
        <location evidence="2">Secreted</location>
    </subcellularLocation>
</comment>
<feature type="chain" id="PRO_5017973556" description="Angiotensinogen" evidence="17">
    <location>
        <begin position="21"/>
        <end position="460"/>
    </location>
</feature>
<evidence type="ECO:0000256" key="13">
    <source>
        <dbReference type="ARBA" id="ARBA00033182"/>
    </source>
</evidence>
<sequence length="460" mass="51506">MQRLQAPLLVVLLCCCLSRANRVYVHPFYLFAAENVSCETLQNQMSKPLETLPVSPLDSEVLTPDNRDPSKVNPQNITERTAVLAGLLNPLGLRMYVALSRKQRSENTLFSPVNTCGSLFSFYLGASKTTASYFLRLLGLSDTDREECLSIVDGHKVLGTLQNIHSVVDDGPKEKITTQVWAFARKGAQLSRDFIRGTQDFSDSSYIRGVDFSNPQETETLVNSFVEKTSNGSLRNVFADINSSSNILFLSSFNFQGKWKTAFQPEKTSLQEFYVNPTTTVMTPMMTRTGHYHYLNDKLRRCTVLKLSLSKQAYMVLVLPHEGVNLSDIETEANLHTNVFSSWHQNLQEGPLELSVPKLSTSSVNDLNELLTNMNPEIEAKLLGSEAEFSQLSNITLFSIDKAVNTVRFDMSEEGAEPQNEKEEAGVPLRLSFNRPFFFSIIEGYNNAILLLGKITNPLL</sequence>
<dbReference type="SUPFAM" id="SSF56574">
    <property type="entry name" value="Serpins"/>
    <property type="match status" value="1"/>
</dbReference>
<dbReference type="SMART" id="SM00093">
    <property type="entry name" value="SERPIN"/>
    <property type="match status" value="1"/>
</dbReference>
<dbReference type="PANTHER" id="PTHR11461:SF13">
    <property type="entry name" value="ANGIOTENSINOGEN"/>
    <property type="match status" value="1"/>
</dbReference>
<evidence type="ECO:0000313" key="20">
    <source>
        <dbReference type="Proteomes" id="UP000265200"/>
    </source>
</evidence>
<dbReference type="Gene3D" id="2.30.39.10">
    <property type="entry name" value="Alpha-1-antitrypsin, domain 1"/>
    <property type="match status" value="1"/>
</dbReference>
<keyword evidence="10" id="KW-0839">Vasoconstrictor</keyword>
<keyword evidence="8" id="KW-1015">Disulfide bond</keyword>
<evidence type="ECO:0000256" key="7">
    <source>
        <dbReference type="ARBA" id="ARBA00022858"/>
    </source>
</evidence>
<dbReference type="PRINTS" id="PR00654">
    <property type="entry name" value="ANGIOTENSNGN"/>
</dbReference>
<reference key="1">
    <citation type="journal article" date="2007" name="Nature">
        <title>The medaka draft genome and insights into vertebrate genome evolution.</title>
        <authorList>
            <person name="Kasahara M."/>
            <person name="Naruse K."/>
            <person name="Sasaki S."/>
            <person name="Nakatani Y."/>
            <person name="Qu W."/>
            <person name="Ahsan B."/>
            <person name="Yamada T."/>
            <person name="Nagayasu Y."/>
            <person name="Doi K."/>
            <person name="Kasai Y."/>
            <person name="Jindo T."/>
            <person name="Kobayashi D."/>
            <person name="Shimada A."/>
            <person name="Toyoda A."/>
            <person name="Kuroki Y."/>
            <person name="Fujiyama A."/>
            <person name="Sasaki T."/>
            <person name="Shimizu A."/>
            <person name="Asakawa S."/>
            <person name="Shimizu N."/>
            <person name="Hashimoto S."/>
            <person name="Yang J."/>
            <person name="Lee Y."/>
            <person name="Matsushima K."/>
            <person name="Sugano S."/>
            <person name="Sakaizumi M."/>
            <person name="Narita T."/>
            <person name="Ohishi K."/>
            <person name="Haga S."/>
            <person name="Ohta F."/>
            <person name="Nomoto H."/>
            <person name="Nogata K."/>
            <person name="Morishita T."/>
            <person name="Endo T."/>
            <person name="Shin-I T."/>
            <person name="Takeda H."/>
            <person name="Morishita S."/>
            <person name="Kohara Y."/>
        </authorList>
    </citation>
    <scope>NUCLEOTIDE SEQUENCE [LARGE SCALE GENOMIC DNA]</scope>
    <source>
        <strain>Hd-rR</strain>
    </source>
</reference>
<evidence type="ECO:0000256" key="11">
    <source>
        <dbReference type="ARBA" id="ARBA00029380"/>
    </source>
</evidence>
<evidence type="ECO:0000256" key="2">
    <source>
        <dbReference type="ARBA" id="ARBA00004613"/>
    </source>
</evidence>
<evidence type="ECO:0000256" key="10">
    <source>
        <dbReference type="ARBA" id="ARBA00023322"/>
    </source>
</evidence>
<proteinExistence type="inferred from homology"/>
<accession>A0A3P9I1G2</accession>
<dbReference type="GO" id="GO:0005615">
    <property type="term" value="C:extracellular space"/>
    <property type="evidence" value="ECO:0007669"/>
    <property type="project" value="InterPro"/>
</dbReference>
<dbReference type="Proteomes" id="UP000265200">
    <property type="component" value="Chromosome 15"/>
</dbReference>
<feature type="signal peptide" evidence="17">
    <location>
        <begin position="1"/>
        <end position="20"/>
    </location>
</feature>
<dbReference type="InterPro" id="IPR042178">
    <property type="entry name" value="Serpin_sf_1"/>
</dbReference>
<comment type="function">
    <text evidence="14">Acts directly on vascular smooth muscle as a potent vasoconstrictor, affects cardiac contractility and heart rate through its action on the sympathetic nervous system, and alters renal sodium and water absorption through its ability to stimulate the zona glomerulosa cells of the adrenal cortex to synthesize and secrete aldosterone. Acts by binding to angiotensin receptors AGTR1 and AGTR2. Also binds the DEAR/FBXW7-AS1 receptor.</text>
</comment>
<evidence type="ECO:0000256" key="16">
    <source>
        <dbReference type="SAM" id="MobiDB-lite"/>
    </source>
</evidence>